<evidence type="ECO:0000313" key="2">
    <source>
        <dbReference type="Proteomes" id="UP001367508"/>
    </source>
</evidence>
<evidence type="ECO:0000313" key="1">
    <source>
        <dbReference type="EMBL" id="KAK7328776.1"/>
    </source>
</evidence>
<gene>
    <name evidence="1" type="ORF">VNO77_22896</name>
</gene>
<name>A0AAN9QB05_CANGL</name>
<accession>A0AAN9QB05</accession>
<dbReference type="EMBL" id="JAYMYQ010000005">
    <property type="protein sequence ID" value="KAK7328776.1"/>
    <property type="molecule type" value="Genomic_DNA"/>
</dbReference>
<sequence>MRGMINLVIRIFLSSLIHFTIANATFRLRCLPASYLNPVLIVYRHCFAYAKFSNSHEFLSDFRLVFNAERLREEEKEPKGEGKYLVHEENESGGKILNFRCSPFIGSFGVQTLRSSSIAGRKICSVPDLSL</sequence>
<protein>
    <submittedName>
        <fullName evidence="1">Uncharacterized protein</fullName>
    </submittedName>
</protein>
<dbReference type="AlphaFoldDB" id="A0AAN9QB05"/>
<organism evidence="1 2">
    <name type="scientific">Canavalia gladiata</name>
    <name type="common">Sword bean</name>
    <name type="synonym">Dolichos gladiatus</name>
    <dbReference type="NCBI Taxonomy" id="3824"/>
    <lineage>
        <taxon>Eukaryota</taxon>
        <taxon>Viridiplantae</taxon>
        <taxon>Streptophyta</taxon>
        <taxon>Embryophyta</taxon>
        <taxon>Tracheophyta</taxon>
        <taxon>Spermatophyta</taxon>
        <taxon>Magnoliopsida</taxon>
        <taxon>eudicotyledons</taxon>
        <taxon>Gunneridae</taxon>
        <taxon>Pentapetalae</taxon>
        <taxon>rosids</taxon>
        <taxon>fabids</taxon>
        <taxon>Fabales</taxon>
        <taxon>Fabaceae</taxon>
        <taxon>Papilionoideae</taxon>
        <taxon>50 kb inversion clade</taxon>
        <taxon>NPAAA clade</taxon>
        <taxon>indigoferoid/millettioid clade</taxon>
        <taxon>Phaseoleae</taxon>
        <taxon>Canavalia</taxon>
    </lineage>
</organism>
<reference evidence="1 2" key="1">
    <citation type="submission" date="2024-01" db="EMBL/GenBank/DDBJ databases">
        <title>The genomes of 5 underutilized Papilionoideae crops provide insights into root nodulation and disease resistanc.</title>
        <authorList>
            <person name="Jiang F."/>
        </authorList>
    </citation>
    <scope>NUCLEOTIDE SEQUENCE [LARGE SCALE GENOMIC DNA]</scope>
    <source>
        <strain evidence="1">LVBAO_FW01</strain>
        <tissue evidence="1">Leaves</tissue>
    </source>
</reference>
<keyword evidence="2" id="KW-1185">Reference proteome</keyword>
<proteinExistence type="predicted"/>
<dbReference type="Proteomes" id="UP001367508">
    <property type="component" value="Unassembled WGS sequence"/>
</dbReference>
<comment type="caution">
    <text evidence="1">The sequence shown here is derived from an EMBL/GenBank/DDBJ whole genome shotgun (WGS) entry which is preliminary data.</text>
</comment>